<dbReference type="NCBIfam" id="TIGR00367">
    <property type="entry name" value="calcium/sodium antiporter"/>
    <property type="match status" value="1"/>
</dbReference>
<evidence type="ECO:0000259" key="6">
    <source>
        <dbReference type="Pfam" id="PF01699"/>
    </source>
</evidence>
<keyword evidence="4 5" id="KW-0472">Membrane</keyword>
<evidence type="ECO:0000256" key="1">
    <source>
        <dbReference type="ARBA" id="ARBA00004141"/>
    </source>
</evidence>
<feature type="transmembrane region" description="Helical" evidence="5">
    <location>
        <begin position="171"/>
        <end position="197"/>
    </location>
</feature>
<reference evidence="7 8" key="1">
    <citation type="submission" date="2021-07" db="EMBL/GenBank/DDBJ databases">
        <title>The draft genome sequence of Sphingomicrobium sp. B8.</title>
        <authorList>
            <person name="Mu L."/>
        </authorList>
    </citation>
    <scope>NUCLEOTIDE SEQUENCE [LARGE SCALE GENOMIC DNA]</scope>
    <source>
        <strain evidence="7 8">B8</strain>
    </source>
</reference>
<evidence type="ECO:0000256" key="4">
    <source>
        <dbReference type="ARBA" id="ARBA00023136"/>
    </source>
</evidence>
<feature type="transmembrane region" description="Helical" evidence="5">
    <location>
        <begin position="209"/>
        <end position="232"/>
    </location>
</feature>
<evidence type="ECO:0000313" key="7">
    <source>
        <dbReference type="EMBL" id="MBW0145665.1"/>
    </source>
</evidence>
<evidence type="ECO:0000256" key="2">
    <source>
        <dbReference type="ARBA" id="ARBA00022692"/>
    </source>
</evidence>
<dbReference type="EMBL" id="JAHVAH010000001">
    <property type="protein sequence ID" value="MBW0145665.1"/>
    <property type="molecule type" value="Genomic_DNA"/>
</dbReference>
<comment type="caution">
    <text evidence="7">The sequence shown here is derived from an EMBL/GenBank/DDBJ whole genome shotgun (WGS) entry which is preliminary data.</text>
</comment>
<feature type="domain" description="Sodium/calcium exchanger membrane region" evidence="6">
    <location>
        <begin position="178"/>
        <end position="314"/>
    </location>
</feature>
<feature type="transmembrane region" description="Helical" evidence="5">
    <location>
        <begin position="73"/>
        <end position="93"/>
    </location>
</feature>
<evidence type="ECO:0000256" key="5">
    <source>
        <dbReference type="SAM" id="Phobius"/>
    </source>
</evidence>
<dbReference type="PANTHER" id="PTHR10846:SF8">
    <property type="entry name" value="INNER MEMBRANE PROTEIN YRBG"/>
    <property type="match status" value="1"/>
</dbReference>
<gene>
    <name evidence="7" type="ORF">KTQ36_10220</name>
</gene>
<organism evidence="7 8">
    <name type="scientific">Sphingomicrobium clamense</name>
    <dbReference type="NCBI Taxonomy" id="2851013"/>
    <lineage>
        <taxon>Bacteria</taxon>
        <taxon>Pseudomonadati</taxon>
        <taxon>Pseudomonadota</taxon>
        <taxon>Alphaproteobacteria</taxon>
        <taxon>Sphingomonadales</taxon>
        <taxon>Sphingomonadaceae</taxon>
        <taxon>Sphingomicrobium</taxon>
    </lineage>
</organism>
<dbReference type="PANTHER" id="PTHR10846">
    <property type="entry name" value="SODIUM/POTASSIUM/CALCIUM EXCHANGER"/>
    <property type="match status" value="1"/>
</dbReference>
<feature type="transmembrane region" description="Helical" evidence="5">
    <location>
        <begin position="239"/>
        <end position="261"/>
    </location>
</feature>
<evidence type="ECO:0000256" key="3">
    <source>
        <dbReference type="ARBA" id="ARBA00022989"/>
    </source>
</evidence>
<sequence>MSMWLAILLGLVLLGLGGEFLVRGTVGIARRAGVSPLLAGLVIVGFGTSAPELVTSLSAAFAGAPDIALGNVVGSNIANVLLILGISAILIDIPIARRAFYRDGFFMMVGAIAVMSGVLLGGFDRLSGILLFILLIVYMIGAWYTDTRSPDEEAERHLAAETQKPDAKRPLLFLIVETVGGIAAVIFGADLLVGGAIEAARGWGVSEAVIGLTIVAAGTSLPELVACAAAAWKKQPDVALGNVVGSCIYNIFGILGLTAAIHPLGVAPQIAGFDVWVLVGTTGFLMLFLRTGWTIKRWEGGVLLAGYVAYIAWLAASA</sequence>
<name>A0ABS6V7V7_9SPHN</name>
<keyword evidence="3 5" id="KW-1133">Transmembrane helix</keyword>
<feature type="transmembrane region" description="Helical" evidence="5">
    <location>
        <begin position="267"/>
        <end position="288"/>
    </location>
</feature>
<feature type="transmembrane region" description="Helical" evidence="5">
    <location>
        <begin position="129"/>
        <end position="146"/>
    </location>
</feature>
<feature type="transmembrane region" description="Helical" evidence="5">
    <location>
        <begin position="105"/>
        <end position="123"/>
    </location>
</feature>
<proteinExistence type="predicted"/>
<dbReference type="InterPro" id="IPR004837">
    <property type="entry name" value="NaCa_Exmemb"/>
</dbReference>
<dbReference type="InterPro" id="IPR004481">
    <property type="entry name" value="K/Na/Ca-exchanger"/>
</dbReference>
<protein>
    <submittedName>
        <fullName evidence="7">Calcium/sodium antiporter</fullName>
    </submittedName>
</protein>
<accession>A0ABS6V7V7</accession>
<feature type="transmembrane region" description="Helical" evidence="5">
    <location>
        <begin position="300"/>
        <end position="316"/>
    </location>
</feature>
<comment type="subcellular location">
    <subcellularLocation>
        <location evidence="1">Membrane</location>
        <topology evidence="1">Multi-pass membrane protein</topology>
    </subcellularLocation>
</comment>
<dbReference type="Proteomes" id="UP000698028">
    <property type="component" value="Unassembled WGS sequence"/>
</dbReference>
<feature type="domain" description="Sodium/calcium exchanger membrane region" evidence="6">
    <location>
        <begin position="4"/>
        <end position="142"/>
    </location>
</feature>
<keyword evidence="2 5" id="KW-0812">Transmembrane</keyword>
<dbReference type="RefSeq" id="WP_218633555.1">
    <property type="nucleotide sequence ID" value="NZ_JAHVAH010000001.1"/>
</dbReference>
<evidence type="ECO:0000313" key="8">
    <source>
        <dbReference type="Proteomes" id="UP000698028"/>
    </source>
</evidence>
<keyword evidence="8" id="KW-1185">Reference proteome</keyword>
<dbReference type="Pfam" id="PF01699">
    <property type="entry name" value="Na_Ca_ex"/>
    <property type="match status" value="2"/>
</dbReference>